<name>A0AAW2BXF0_9ROSI</name>
<proteinExistence type="predicted"/>
<sequence>MSSSSLSQSPSFRRLVELTPPENFSMVHNGIFRSDFPRDDNSGFLKSLGLRSIIYFCSVLETRELNANNIELFQFGLNDGKEPFEENIRNALRVVVDVTKHPVLIHCTPEHKHCTGYLVGCFRRLQRWCLSSVFNEFRRFAAANVGESDEKFIEFFDLSSFGQSPSLPREGLKSLLSPTLNFSMVHNGIFTSDFPCKDNFSFLKSLGLRSIINLPTICAIIRFVQHKHCTGYLVGCFRRLQQWCLPSIFKEFQRFAAAKVGESDEKFIESFDLSSFWQAPK</sequence>
<dbReference type="InterPro" id="IPR029021">
    <property type="entry name" value="Prot-tyrosine_phosphatase-like"/>
</dbReference>
<dbReference type="PANTHER" id="PTHR31126">
    <property type="entry name" value="TYROSINE-PROTEIN PHOSPHATASE"/>
    <property type="match status" value="1"/>
</dbReference>
<comment type="caution">
    <text evidence="4">The sequence shown here is derived from an EMBL/GenBank/DDBJ whole genome shotgun (WGS) entry which is preliminary data.</text>
</comment>
<accession>A0AAW2BXF0</accession>
<evidence type="ECO:0000313" key="5">
    <source>
        <dbReference type="Proteomes" id="UP001459277"/>
    </source>
</evidence>
<evidence type="ECO:0000256" key="2">
    <source>
        <dbReference type="ARBA" id="ARBA00022490"/>
    </source>
</evidence>
<dbReference type="Gene3D" id="3.90.190.10">
    <property type="entry name" value="Protein tyrosine phosphatase superfamily"/>
    <property type="match status" value="3"/>
</dbReference>
<dbReference type="GO" id="GO:0005737">
    <property type="term" value="C:cytoplasm"/>
    <property type="evidence" value="ECO:0007669"/>
    <property type="project" value="UniProtKB-SubCell"/>
</dbReference>
<gene>
    <name evidence="4" type="ORF">SO802_025323</name>
</gene>
<dbReference type="PANTHER" id="PTHR31126:SF56">
    <property type="entry name" value="TYROSINE-PROTEIN PHOSPHATASE DOMAIN-CONTAINING PROTEIN"/>
    <property type="match status" value="1"/>
</dbReference>
<keyword evidence="5" id="KW-1185">Reference proteome</keyword>
<dbReference type="EMBL" id="JAZDWU010000009">
    <property type="protein sequence ID" value="KAK9990338.1"/>
    <property type="molecule type" value="Genomic_DNA"/>
</dbReference>
<evidence type="ECO:0008006" key="6">
    <source>
        <dbReference type="Google" id="ProtNLM"/>
    </source>
</evidence>
<evidence type="ECO:0000256" key="1">
    <source>
        <dbReference type="ARBA" id="ARBA00004496"/>
    </source>
</evidence>
<dbReference type="SUPFAM" id="SSF52799">
    <property type="entry name" value="(Phosphotyrosine protein) phosphatases II"/>
    <property type="match status" value="2"/>
</dbReference>
<dbReference type="Pfam" id="PF03162">
    <property type="entry name" value="Y_phosphatase2"/>
    <property type="match status" value="3"/>
</dbReference>
<dbReference type="Proteomes" id="UP001459277">
    <property type="component" value="Unassembled WGS sequence"/>
</dbReference>
<organism evidence="4 5">
    <name type="scientific">Lithocarpus litseifolius</name>
    <dbReference type="NCBI Taxonomy" id="425828"/>
    <lineage>
        <taxon>Eukaryota</taxon>
        <taxon>Viridiplantae</taxon>
        <taxon>Streptophyta</taxon>
        <taxon>Embryophyta</taxon>
        <taxon>Tracheophyta</taxon>
        <taxon>Spermatophyta</taxon>
        <taxon>Magnoliopsida</taxon>
        <taxon>eudicotyledons</taxon>
        <taxon>Gunneridae</taxon>
        <taxon>Pentapetalae</taxon>
        <taxon>rosids</taxon>
        <taxon>fabids</taxon>
        <taxon>Fagales</taxon>
        <taxon>Fagaceae</taxon>
        <taxon>Lithocarpus</taxon>
    </lineage>
</organism>
<dbReference type="AlphaFoldDB" id="A0AAW2BXF0"/>
<comment type="subcellular location">
    <subcellularLocation>
        <location evidence="1">Cytoplasm</location>
    </subcellularLocation>
</comment>
<dbReference type="InterPro" id="IPR004861">
    <property type="entry name" value="Siw14-like"/>
</dbReference>
<protein>
    <recommendedName>
        <fullName evidence="6">Tyrosine-protein phosphatase domain-containing protein</fullName>
    </recommendedName>
</protein>
<evidence type="ECO:0000256" key="3">
    <source>
        <dbReference type="ARBA" id="ARBA00022801"/>
    </source>
</evidence>
<dbReference type="FunFam" id="3.90.190.10:FF:000035">
    <property type="entry name" value="Tyrosine phosphatase, putative"/>
    <property type="match status" value="1"/>
</dbReference>
<keyword evidence="3" id="KW-0378">Hydrolase</keyword>
<reference evidence="4 5" key="1">
    <citation type="submission" date="2024-01" db="EMBL/GenBank/DDBJ databases">
        <title>A telomere-to-telomere, gap-free genome of sweet tea (Lithocarpus litseifolius).</title>
        <authorList>
            <person name="Zhou J."/>
        </authorList>
    </citation>
    <scope>NUCLEOTIDE SEQUENCE [LARGE SCALE GENOMIC DNA]</scope>
    <source>
        <strain evidence="4">Zhou-2022a</strain>
        <tissue evidence="4">Leaf</tissue>
    </source>
</reference>
<evidence type="ECO:0000313" key="4">
    <source>
        <dbReference type="EMBL" id="KAK9990338.1"/>
    </source>
</evidence>
<keyword evidence="2" id="KW-0963">Cytoplasm</keyword>
<dbReference type="GO" id="GO:0016791">
    <property type="term" value="F:phosphatase activity"/>
    <property type="evidence" value="ECO:0007669"/>
    <property type="project" value="TreeGrafter"/>
</dbReference>